<dbReference type="PANTHER" id="PTHR38471">
    <property type="entry name" value="FOUR HELIX BUNDLE PROTEIN"/>
    <property type="match status" value="1"/>
</dbReference>
<reference evidence="1" key="1">
    <citation type="submission" date="2018-05" db="EMBL/GenBank/DDBJ databases">
        <authorList>
            <person name="Lanie J.A."/>
            <person name="Ng W.-L."/>
            <person name="Kazmierczak K.M."/>
            <person name="Andrzejewski T.M."/>
            <person name="Davidsen T.M."/>
            <person name="Wayne K.J."/>
            <person name="Tettelin H."/>
            <person name="Glass J.I."/>
            <person name="Rusch D."/>
            <person name="Podicherti R."/>
            <person name="Tsui H.-C.T."/>
            <person name="Winkler M.E."/>
        </authorList>
    </citation>
    <scope>NUCLEOTIDE SEQUENCE</scope>
</reference>
<dbReference type="CDD" id="cd16377">
    <property type="entry name" value="23S_rRNA_IVP_like"/>
    <property type="match status" value="1"/>
</dbReference>
<dbReference type="InterPro" id="IPR036583">
    <property type="entry name" value="23S_rRNA_IVS_sf"/>
</dbReference>
<dbReference type="NCBIfam" id="TIGR02436">
    <property type="entry name" value="four helix bundle protein"/>
    <property type="match status" value="1"/>
</dbReference>
<evidence type="ECO:0000313" key="1">
    <source>
        <dbReference type="EMBL" id="SVA18229.1"/>
    </source>
</evidence>
<sequence>MQDFRDLKVWQKSHQLTLQIYQHTRNFPKEELYGITSQIRRASSSIPTNIAEGCGREGGRDFARFLQIAMGSATEVVYLILLCKDIQLLSPQIYEDLQIETTQIKKMLASFIKKLRSEN</sequence>
<dbReference type="EMBL" id="UINC01004980">
    <property type="protein sequence ID" value="SVA18229.1"/>
    <property type="molecule type" value="Genomic_DNA"/>
</dbReference>
<dbReference type="Gene3D" id="1.20.1440.60">
    <property type="entry name" value="23S rRNA-intervening sequence"/>
    <property type="match status" value="1"/>
</dbReference>
<protein>
    <recommendedName>
        <fullName evidence="2">Four helix bundle protein</fullName>
    </recommendedName>
</protein>
<name>A0A381TQY6_9ZZZZ</name>
<dbReference type="Pfam" id="PF05635">
    <property type="entry name" value="23S_rRNA_IVP"/>
    <property type="match status" value="1"/>
</dbReference>
<accession>A0A381TQY6</accession>
<dbReference type="AlphaFoldDB" id="A0A381TQY6"/>
<organism evidence="1">
    <name type="scientific">marine metagenome</name>
    <dbReference type="NCBI Taxonomy" id="408172"/>
    <lineage>
        <taxon>unclassified sequences</taxon>
        <taxon>metagenomes</taxon>
        <taxon>ecological metagenomes</taxon>
    </lineage>
</organism>
<proteinExistence type="predicted"/>
<dbReference type="InterPro" id="IPR012657">
    <property type="entry name" value="23S_rRNA-intervening_sequence"/>
</dbReference>
<dbReference type="SUPFAM" id="SSF158446">
    <property type="entry name" value="IVS-encoded protein-like"/>
    <property type="match status" value="1"/>
</dbReference>
<evidence type="ECO:0008006" key="2">
    <source>
        <dbReference type="Google" id="ProtNLM"/>
    </source>
</evidence>
<dbReference type="PANTHER" id="PTHR38471:SF2">
    <property type="entry name" value="FOUR HELIX BUNDLE PROTEIN"/>
    <property type="match status" value="1"/>
</dbReference>
<gene>
    <name evidence="1" type="ORF">METZ01_LOCUS71083</name>
</gene>